<gene>
    <name evidence="2" type="ORF">SPLIT_LOCUS1620</name>
</gene>
<accession>A0A9P0MWS9</accession>
<feature type="compositionally biased region" description="Low complexity" evidence="1">
    <location>
        <begin position="140"/>
        <end position="151"/>
    </location>
</feature>
<organism evidence="2 3">
    <name type="scientific">Spodoptera littoralis</name>
    <name type="common">Egyptian cotton leafworm</name>
    <dbReference type="NCBI Taxonomy" id="7109"/>
    <lineage>
        <taxon>Eukaryota</taxon>
        <taxon>Metazoa</taxon>
        <taxon>Ecdysozoa</taxon>
        <taxon>Arthropoda</taxon>
        <taxon>Hexapoda</taxon>
        <taxon>Insecta</taxon>
        <taxon>Pterygota</taxon>
        <taxon>Neoptera</taxon>
        <taxon>Endopterygota</taxon>
        <taxon>Lepidoptera</taxon>
        <taxon>Glossata</taxon>
        <taxon>Ditrysia</taxon>
        <taxon>Noctuoidea</taxon>
        <taxon>Noctuidae</taxon>
        <taxon>Amphipyrinae</taxon>
        <taxon>Spodoptera</taxon>
    </lineage>
</organism>
<dbReference type="Proteomes" id="UP001153321">
    <property type="component" value="Chromosome 12"/>
</dbReference>
<sequence>MVGTRGFSSGMMALPSTDSPSLALRGAPSLSGSQQCREYPRRVLTELFSLLRDARYVSTSGSGSPDFFELLDARIEESSASFFMVRVSLLESDRASCASGGAAAGSSGARDPARARAGHAHVHSADTYIPDRARRRRPASRAGTASASPRPRAARRGTSPPPSPTSRLAAGGWRGPRPRPPRAARPAPPAPRRGAALRAWRGPVTATWARASTVSCLPTRCYRSSSRPRCHRRL</sequence>
<evidence type="ECO:0000313" key="2">
    <source>
        <dbReference type="EMBL" id="CAH1636258.1"/>
    </source>
</evidence>
<feature type="compositionally biased region" description="Low complexity" evidence="1">
    <location>
        <begin position="97"/>
        <end position="110"/>
    </location>
</feature>
<dbReference type="AlphaFoldDB" id="A0A9P0MWS9"/>
<evidence type="ECO:0000313" key="3">
    <source>
        <dbReference type="Proteomes" id="UP001153321"/>
    </source>
</evidence>
<keyword evidence="3" id="KW-1185">Reference proteome</keyword>
<evidence type="ECO:0000256" key="1">
    <source>
        <dbReference type="SAM" id="MobiDB-lite"/>
    </source>
</evidence>
<proteinExistence type="predicted"/>
<name>A0A9P0MWS9_SPOLI</name>
<feature type="region of interest" description="Disordered" evidence="1">
    <location>
        <begin position="1"/>
        <end position="30"/>
    </location>
</feature>
<feature type="region of interest" description="Disordered" evidence="1">
    <location>
        <begin position="97"/>
        <end position="198"/>
    </location>
</feature>
<dbReference type="EMBL" id="LR824543">
    <property type="protein sequence ID" value="CAH1636258.1"/>
    <property type="molecule type" value="Genomic_DNA"/>
</dbReference>
<reference evidence="2" key="1">
    <citation type="submission" date="2022-02" db="EMBL/GenBank/DDBJ databases">
        <authorList>
            <person name="King R."/>
        </authorList>
    </citation>
    <scope>NUCLEOTIDE SEQUENCE</scope>
</reference>
<protein>
    <submittedName>
        <fullName evidence="2">Uncharacterized protein</fullName>
    </submittedName>
</protein>